<evidence type="ECO:0000313" key="1">
    <source>
        <dbReference type="EMBL" id="KAF9762653.1"/>
    </source>
</evidence>
<reference evidence="1 2" key="1">
    <citation type="journal article" date="2020" name="Genome Biol. Evol.">
        <title>Comparative genomics of strictly vertically transmitted, feminizing microsporidia endosymbionts of amphipod crustaceans.</title>
        <authorList>
            <person name="Cormier A."/>
            <person name="Chebbi M.A."/>
            <person name="Giraud I."/>
            <person name="Wattier R."/>
            <person name="Teixeira M."/>
            <person name="Gilbert C."/>
            <person name="Rigaud T."/>
            <person name="Cordaux R."/>
        </authorList>
    </citation>
    <scope>NUCLEOTIDE SEQUENCE [LARGE SCALE GENOMIC DNA]</scope>
    <source>
        <strain evidence="1 2">Ou3-Ou53</strain>
    </source>
</reference>
<evidence type="ECO:0000313" key="2">
    <source>
        <dbReference type="Proteomes" id="UP000740883"/>
    </source>
</evidence>
<gene>
    <name evidence="1" type="ORF">NGRA_1867</name>
</gene>
<protein>
    <submittedName>
        <fullName evidence="1">Uncharacterized protein</fullName>
    </submittedName>
</protein>
<sequence length="107" mass="12303">MENSAIGEYAGKFKKHYREEFNEGQLIRIAKRGNLGIKAKVEKGRFLGLGKNILKCEKYSYIVKTEDGKVLKKRHYDIKAVNENSLVEDETIRLKKGMLGSEPPFRN</sequence>
<dbReference type="AlphaFoldDB" id="A0A9P6GYL2"/>
<dbReference type="OrthoDB" id="2194712at2759"/>
<name>A0A9P6GYL2_9MICR</name>
<proteinExistence type="predicted"/>
<dbReference type="Proteomes" id="UP000740883">
    <property type="component" value="Unassembled WGS sequence"/>
</dbReference>
<comment type="caution">
    <text evidence="1">The sequence shown here is derived from an EMBL/GenBank/DDBJ whole genome shotgun (WGS) entry which is preliminary data.</text>
</comment>
<accession>A0A9P6GYL2</accession>
<dbReference type="EMBL" id="SBJO01000148">
    <property type="protein sequence ID" value="KAF9762653.1"/>
    <property type="molecule type" value="Genomic_DNA"/>
</dbReference>
<organism evidence="1 2">
    <name type="scientific">Nosema granulosis</name>
    <dbReference type="NCBI Taxonomy" id="83296"/>
    <lineage>
        <taxon>Eukaryota</taxon>
        <taxon>Fungi</taxon>
        <taxon>Fungi incertae sedis</taxon>
        <taxon>Microsporidia</taxon>
        <taxon>Nosematidae</taxon>
        <taxon>Nosema</taxon>
    </lineage>
</organism>
<keyword evidence="2" id="KW-1185">Reference proteome</keyword>